<accession>A0A250XSW9</accession>
<protein>
    <submittedName>
        <fullName evidence="2">Uncharacterized protein</fullName>
    </submittedName>
</protein>
<dbReference type="Proteomes" id="UP000232323">
    <property type="component" value="Unassembled WGS sequence"/>
</dbReference>
<proteinExistence type="predicted"/>
<dbReference type="AlphaFoldDB" id="A0A250XSW9"/>
<reference evidence="2 3" key="1">
    <citation type="submission" date="2017-08" db="EMBL/GenBank/DDBJ databases">
        <title>Acidophilic green algal genome provides insights into adaptation to an acidic environment.</title>
        <authorList>
            <person name="Hirooka S."/>
            <person name="Hirose Y."/>
            <person name="Kanesaki Y."/>
            <person name="Higuchi S."/>
            <person name="Fujiwara T."/>
            <person name="Onuma R."/>
            <person name="Era A."/>
            <person name="Ohbayashi R."/>
            <person name="Uzuka A."/>
            <person name="Nozaki H."/>
            <person name="Yoshikawa H."/>
            <person name="Miyagishima S.Y."/>
        </authorList>
    </citation>
    <scope>NUCLEOTIDE SEQUENCE [LARGE SCALE GENOMIC DNA]</scope>
    <source>
        <strain evidence="2 3">NIES-2499</strain>
    </source>
</reference>
<gene>
    <name evidence="2" type="ORF">CEUSTIGMA_g13316.t1</name>
</gene>
<evidence type="ECO:0000256" key="1">
    <source>
        <dbReference type="SAM" id="SignalP"/>
    </source>
</evidence>
<name>A0A250XSW9_9CHLO</name>
<keyword evidence="3" id="KW-1185">Reference proteome</keyword>
<dbReference type="OrthoDB" id="555860at2759"/>
<organism evidence="2 3">
    <name type="scientific">Chlamydomonas eustigma</name>
    <dbReference type="NCBI Taxonomy" id="1157962"/>
    <lineage>
        <taxon>Eukaryota</taxon>
        <taxon>Viridiplantae</taxon>
        <taxon>Chlorophyta</taxon>
        <taxon>core chlorophytes</taxon>
        <taxon>Chlorophyceae</taxon>
        <taxon>CS clade</taxon>
        <taxon>Chlamydomonadales</taxon>
        <taxon>Chlamydomonadaceae</taxon>
        <taxon>Chlamydomonas</taxon>
    </lineage>
</organism>
<comment type="caution">
    <text evidence="2">The sequence shown here is derived from an EMBL/GenBank/DDBJ whole genome shotgun (WGS) entry which is preliminary data.</text>
</comment>
<keyword evidence="1" id="KW-0732">Signal</keyword>
<dbReference type="EMBL" id="BEGY01000202">
    <property type="protein sequence ID" value="GAX85900.1"/>
    <property type="molecule type" value="Genomic_DNA"/>
</dbReference>
<sequence>MRVLLALAHVWIFCFSYVYSDMHWANAMCGTVTSGSDNPYGKHESMCHTCVDATKSVGDPTRCHQCLRPTHGHMPDDLVGACLSCVPTAETKKRGWACSQYCTHHGIIQNGAQALDCQGCLMSDHPVDKWSCHVCMEQVVFNMTARRDCFKCLQAGVHNMYHCAACSRVVDPVKRAECFVCMDKKETYGDGKTCAAQFGVVEWGSNDKAPAVNDNS</sequence>
<evidence type="ECO:0000313" key="2">
    <source>
        <dbReference type="EMBL" id="GAX85900.1"/>
    </source>
</evidence>
<evidence type="ECO:0000313" key="3">
    <source>
        <dbReference type="Proteomes" id="UP000232323"/>
    </source>
</evidence>
<feature type="signal peptide" evidence="1">
    <location>
        <begin position="1"/>
        <end position="20"/>
    </location>
</feature>
<feature type="chain" id="PRO_5012128771" evidence="1">
    <location>
        <begin position="21"/>
        <end position="216"/>
    </location>
</feature>